<dbReference type="InterPro" id="IPR016055">
    <property type="entry name" value="A-D-PHexomutase_a/b/a-I/II/III"/>
</dbReference>
<evidence type="ECO:0000256" key="2">
    <source>
        <dbReference type="ARBA" id="ARBA00010231"/>
    </source>
</evidence>
<keyword evidence="5 7" id="KW-0460">Magnesium</keyword>
<dbReference type="AlphaFoldDB" id="A0A554JBS7"/>
<dbReference type="Proteomes" id="UP000319613">
    <property type="component" value="Unassembled WGS sequence"/>
</dbReference>
<organism evidence="12 13">
    <name type="scientific">Candidatus Doudnabacteria bacterium Gr01-1014_77</name>
    <dbReference type="NCBI Taxonomy" id="2017133"/>
    <lineage>
        <taxon>Bacteria</taxon>
        <taxon>Candidatus Doudnaibacteriota</taxon>
    </lineage>
</organism>
<dbReference type="SUPFAM" id="SSF53738">
    <property type="entry name" value="Phosphoglucomutase, first 3 domains"/>
    <property type="match status" value="3"/>
</dbReference>
<dbReference type="Gene3D" id="3.30.310.50">
    <property type="entry name" value="Alpha-D-phosphohexomutase, C-terminal domain"/>
    <property type="match status" value="1"/>
</dbReference>
<dbReference type="InterPro" id="IPR036900">
    <property type="entry name" value="A-D-PHexomutase_C_sf"/>
</dbReference>
<feature type="domain" description="Alpha-D-phosphohexomutase alpha/beta/alpha" evidence="9">
    <location>
        <begin position="7"/>
        <end position="132"/>
    </location>
</feature>
<evidence type="ECO:0000259" key="9">
    <source>
        <dbReference type="Pfam" id="PF02878"/>
    </source>
</evidence>
<evidence type="ECO:0000256" key="6">
    <source>
        <dbReference type="ARBA" id="ARBA00023235"/>
    </source>
</evidence>
<evidence type="ECO:0000259" key="8">
    <source>
        <dbReference type="Pfam" id="PF00408"/>
    </source>
</evidence>
<dbReference type="Pfam" id="PF02880">
    <property type="entry name" value="PGM_PMM_III"/>
    <property type="match status" value="1"/>
</dbReference>
<dbReference type="GO" id="GO:0000287">
    <property type="term" value="F:magnesium ion binding"/>
    <property type="evidence" value="ECO:0007669"/>
    <property type="project" value="InterPro"/>
</dbReference>
<feature type="domain" description="Alpha-D-phosphohexomutase C-terminal" evidence="8">
    <location>
        <begin position="382"/>
        <end position="454"/>
    </location>
</feature>
<reference evidence="12 13" key="1">
    <citation type="submission" date="2017-07" db="EMBL/GenBank/DDBJ databases">
        <title>Mechanisms for carbon and nitrogen cycling indicate functional differentiation within the Candidate Phyla Radiation.</title>
        <authorList>
            <person name="Danczak R.E."/>
            <person name="Johnston M.D."/>
            <person name="Kenah C."/>
            <person name="Slattery M."/>
            <person name="Wrighton K.C."/>
            <person name="Wilkins M.J."/>
        </authorList>
    </citation>
    <scope>NUCLEOTIDE SEQUENCE [LARGE SCALE GENOMIC DNA]</scope>
    <source>
        <strain evidence="12">Gr01-1014_77</strain>
    </source>
</reference>
<dbReference type="PANTHER" id="PTHR43771">
    <property type="entry name" value="PHOSPHOMANNOMUTASE"/>
    <property type="match status" value="1"/>
</dbReference>
<evidence type="ECO:0000256" key="4">
    <source>
        <dbReference type="ARBA" id="ARBA00022723"/>
    </source>
</evidence>
<dbReference type="SUPFAM" id="SSF55957">
    <property type="entry name" value="Phosphoglucomutase, C-terminal domain"/>
    <property type="match status" value="1"/>
</dbReference>
<evidence type="ECO:0000256" key="5">
    <source>
        <dbReference type="ARBA" id="ARBA00022842"/>
    </source>
</evidence>
<keyword evidence="4 7" id="KW-0479">Metal-binding</keyword>
<sequence>MNIDQGIFKAYDIRGIYPTQLNEDNAYAIARAFVGLVKKRIGIEKKLKMAVGSDMRLSSPSLKEKVIAGLIDSGVDVDEIGLVSTPTFYFSVGYYGYDAGIQVSASHNPKEYNGMKLVFEKGFPVSKENGIYELRDMVANDQLPKFASEKGLLGKREGLAEACVSEQTKNLETSKIKRFKIVIDPANAMGIPDMEALFAKLPCELIKMNFELDGNFPSHPADPMVAENIAALKERVIAEKADLGIGIDGDADRYFFIDEKGEPVKQGIMRGLMAQIELKDHPGATIAYDIRPGRITLDMIQKFGGKPLLTPVGHSLIKKMMVENNAIYGGESSGHFAYKFDYGTFEAPITEVTKFLIYISEENKPVSEIVKPYDIYFHSGEINMELKSKEEALAKIDQIKGIYTDGKISLMDGLSVEYPDFWFNLRPSNTEPLLRLAVEGVSREVVEQKVAEMKKVLLG</sequence>
<name>A0A554JBS7_9BACT</name>
<evidence type="ECO:0000313" key="13">
    <source>
        <dbReference type="Proteomes" id="UP000319613"/>
    </source>
</evidence>
<feature type="domain" description="Alpha-D-phosphohexomutase alpha/beta/alpha" evidence="11">
    <location>
        <begin position="277"/>
        <end position="371"/>
    </location>
</feature>
<dbReference type="InterPro" id="IPR005843">
    <property type="entry name" value="A-D-PHexomutase_C"/>
</dbReference>
<accession>A0A554JBS7</accession>
<dbReference type="Pfam" id="PF02879">
    <property type="entry name" value="PGM_PMM_II"/>
    <property type="match status" value="1"/>
</dbReference>
<dbReference type="PRINTS" id="PR00509">
    <property type="entry name" value="PGMPMM"/>
</dbReference>
<comment type="caution">
    <text evidence="12">The sequence shown here is derived from an EMBL/GenBank/DDBJ whole genome shotgun (WGS) entry which is preliminary data.</text>
</comment>
<protein>
    <submittedName>
        <fullName evidence="12">Phosphomannomutase</fullName>
    </submittedName>
</protein>
<dbReference type="PROSITE" id="PS00710">
    <property type="entry name" value="PGM_PMM"/>
    <property type="match status" value="1"/>
</dbReference>
<dbReference type="InterPro" id="IPR016066">
    <property type="entry name" value="A-D-PHexomutase_CS"/>
</dbReference>
<dbReference type="GO" id="GO:0016868">
    <property type="term" value="F:intramolecular phosphotransferase activity"/>
    <property type="evidence" value="ECO:0007669"/>
    <property type="project" value="InterPro"/>
</dbReference>
<comment type="cofactor">
    <cofactor evidence="1">
        <name>Mg(2+)</name>
        <dbReference type="ChEBI" id="CHEBI:18420"/>
    </cofactor>
</comment>
<evidence type="ECO:0000259" key="10">
    <source>
        <dbReference type="Pfam" id="PF02879"/>
    </source>
</evidence>
<keyword evidence="6" id="KW-0413">Isomerase</keyword>
<dbReference type="Pfam" id="PF02878">
    <property type="entry name" value="PGM_PMM_I"/>
    <property type="match status" value="1"/>
</dbReference>
<dbReference type="PANTHER" id="PTHR43771:SF1">
    <property type="entry name" value="PHOSPHOMANNOMUTASE"/>
    <property type="match status" value="1"/>
</dbReference>
<evidence type="ECO:0000256" key="7">
    <source>
        <dbReference type="RuleBase" id="RU004326"/>
    </source>
</evidence>
<feature type="domain" description="Alpha-D-phosphohexomutase alpha/beta/alpha" evidence="10">
    <location>
        <begin position="169"/>
        <end position="261"/>
    </location>
</feature>
<proteinExistence type="inferred from homology"/>
<dbReference type="Pfam" id="PF00408">
    <property type="entry name" value="PGM_PMM_IV"/>
    <property type="match status" value="1"/>
</dbReference>
<dbReference type="InterPro" id="IPR005845">
    <property type="entry name" value="A-D-PHexomutase_a/b/a-II"/>
</dbReference>
<dbReference type="InterPro" id="IPR005844">
    <property type="entry name" value="A-D-PHexomutase_a/b/a-I"/>
</dbReference>
<evidence type="ECO:0000313" key="12">
    <source>
        <dbReference type="EMBL" id="TSC65741.1"/>
    </source>
</evidence>
<dbReference type="InterPro" id="IPR005841">
    <property type="entry name" value="Alpha-D-phosphohexomutase_SF"/>
</dbReference>
<keyword evidence="3" id="KW-0597">Phosphoprotein</keyword>
<dbReference type="CDD" id="cd03089">
    <property type="entry name" value="PMM_PGM"/>
    <property type="match status" value="1"/>
</dbReference>
<dbReference type="EMBL" id="VMFF01000031">
    <property type="protein sequence ID" value="TSC65741.1"/>
    <property type="molecule type" value="Genomic_DNA"/>
</dbReference>
<dbReference type="GO" id="GO:0005975">
    <property type="term" value="P:carbohydrate metabolic process"/>
    <property type="evidence" value="ECO:0007669"/>
    <property type="project" value="InterPro"/>
</dbReference>
<evidence type="ECO:0000259" key="11">
    <source>
        <dbReference type="Pfam" id="PF02880"/>
    </source>
</evidence>
<dbReference type="Gene3D" id="3.40.120.10">
    <property type="entry name" value="Alpha-D-Glucose-1,6-Bisphosphate, subunit A, domain 3"/>
    <property type="match status" value="3"/>
</dbReference>
<comment type="similarity">
    <text evidence="2 7">Belongs to the phosphohexose mutase family.</text>
</comment>
<evidence type="ECO:0000256" key="3">
    <source>
        <dbReference type="ARBA" id="ARBA00022553"/>
    </source>
</evidence>
<evidence type="ECO:0000256" key="1">
    <source>
        <dbReference type="ARBA" id="ARBA00001946"/>
    </source>
</evidence>
<gene>
    <name evidence="12" type="ORF">G01um101477_358</name>
</gene>
<dbReference type="InterPro" id="IPR005846">
    <property type="entry name" value="A-D-PHexomutase_a/b/a-III"/>
</dbReference>